<dbReference type="SUPFAM" id="SSF58104">
    <property type="entry name" value="Methyl-accepting chemotaxis protein (MCP) signaling domain"/>
    <property type="match status" value="1"/>
</dbReference>
<keyword evidence="2 8" id="KW-0812">Transmembrane</keyword>
<comment type="similarity">
    <text evidence="6">Belongs to the methyl-accepting chemotaxis (MCP) protein family.</text>
</comment>
<dbReference type="PROSITE" id="PS50111">
    <property type="entry name" value="CHEMOTAXIS_TRANSDUC_2"/>
    <property type="match status" value="1"/>
</dbReference>
<gene>
    <name evidence="11" type="ORF">K6Y31_14490</name>
</gene>
<proteinExistence type="inferred from homology"/>
<name>A0ABS8WCM3_9GAMM</name>
<feature type="transmembrane region" description="Helical" evidence="8">
    <location>
        <begin position="7"/>
        <end position="27"/>
    </location>
</feature>
<evidence type="ECO:0000259" key="9">
    <source>
        <dbReference type="PROSITE" id="PS50111"/>
    </source>
</evidence>
<dbReference type="CDD" id="cd06225">
    <property type="entry name" value="HAMP"/>
    <property type="match status" value="1"/>
</dbReference>
<dbReference type="RefSeq" id="WP_233053681.1">
    <property type="nucleotide sequence ID" value="NZ_JAIMJA010000015.1"/>
</dbReference>
<dbReference type="SMART" id="SM00283">
    <property type="entry name" value="MA"/>
    <property type="match status" value="1"/>
</dbReference>
<feature type="transmembrane region" description="Helical" evidence="8">
    <location>
        <begin position="261"/>
        <end position="284"/>
    </location>
</feature>
<dbReference type="Proteomes" id="UP001201273">
    <property type="component" value="Unassembled WGS sequence"/>
</dbReference>
<dbReference type="Gene3D" id="1.10.287.950">
    <property type="entry name" value="Methyl-accepting chemotaxis protein"/>
    <property type="match status" value="1"/>
</dbReference>
<dbReference type="SMART" id="SM01358">
    <property type="entry name" value="HBM"/>
    <property type="match status" value="1"/>
</dbReference>
<evidence type="ECO:0000256" key="8">
    <source>
        <dbReference type="SAM" id="Phobius"/>
    </source>
</evidence>
<evidence type="ECO:0000256" key="2">
    <source>
        <dbReference type="ARBA" id="ARBA00022692"/>
    </source>
</evidence>
<reference evidence="11 12" key="1">
    <citation type="journal article" date="2022" name="Environ. Microbiol. Rep.">
        <title>Eco-phylogenetic analyses reveal divergent evolution of vitamin B12 metabolism in the marine bacterial family 'Psychromonadaceae'.</title>
        <authorList>
            <person name="Jin X."/>
            <person name="Yang Y."/>
            <person name="Cao H."/>
            <person name="Gao B."/>
            <person name="Zhao Z."/>
        </authorList>
    </citation>
    <scope>NUCLEOTIDE SEQUENCE [LARGE SCALE GENOMIC DNA]</scope>
    <source>
        <strain evidence="11 12">MKS20</strain>
    </source>
</reference>
<keyword evidence="5 7" id="KW-0807">Transducer</keyword>
<evidence type="ECO:0000259" key="10">
    <source>
        <dbReference type="PROSITE" id="PS50885"/>
    </source>
</evidence>
<evidence type="ECO:0000256" key="1">
    <source>
        <dbReference type="ARBA" id="ARBA00004141"/>
    </source>
</evidence>
<keyword evidence="3 8" id="KW-1133">Transmembrane helix</keyword>
<dbReference type="PANTHER" id="PTHR32089:SF119">
    <property type="entry name" value="METHYL-ACCEPTING CHEMOTAXIS PROTEIN CTPL"/>
    <property type="match status" value="1"/>
</dbReference>
<feature type="domain" description="HAMP" evidence="10">
    <location>
        <begin position="281"/>
        <end position="334"/>
    </location>
</feature>
<evidence type="ECO:0000256" key="3">
    <source>
        <dbReference type="ARBA" id="ARBA00022989"/>
    </source>
</evidence>
<keyword evidence="12" id="KW-1185">Reference proteome</keyword>
<dbReference type="PANTHER" id="PTHR32089">
    <property type="entry name" value="METHYL-ACCEPTING CHEMOTAXIS PROTEIN MCPB"/>
    <property type="match status" value="1"/>
</dbReference>
<protein>
    <submittedName>
        <fullName evidence="11">Methyl-accepting chemotaxis protein</fullName>
    </submittedName>
</protein>
<organism evidence="11 12">
    <name type="scientific">Motilimonas cestriensis</name>
    <dbReference type="NCBI Taxonomy" id="2742685"/>
    <lineage>
        <taxon>Bacteria</taxon>
        <taxon>Pseudomonadati</taxon>
        <taxon>Pseudomonadota</taxon>
        <taxon>Gammaproteobacteria</taxon>
        <taxon>Alteromonadales</taxon>
        <taxon>Alteromonadales genera incertae sedis</taxon>
        <taxon>Motilimonas</taxon>
    </lineage>
</organism>
<accession>A0ABS8WCM3</accession>
<comment type="subcellular location">
    <subcellularLocation>
        <location evidence="1">Membrane</location>
        <topology evidence="1">Multi-pass membrane protein</topology>
    </subcellularLocation>
</comment>
<dbReference type="PROSITE" id="PS50885">
    <property type="entry name" value="HAMP"/>
    <property type="match status" value="1"/>
</dbReference>
<evidence type="ECO:0000256" key="4">
    <source>
        <dbReference type="ARBA" id="ARBA00023136"/>
    </source>
</evidence>
<sequence>MLIKHKFIANSIVITIGLLLLFSLLIIKTSELEKLSDTALVAESIKTDMLMLRRHEKDFLSRNDLKYQQKFNDDFTKTSKNLAAMRTFYQENNLPSAEINTTIDAMEQYQVLFNQLVTLQVSAGLDHESGLNGALRDSAHAAEQFYKNVSDFESLANYLMLRRFEKDFMLRLDLKYLDRFNKLIATMIEANQGEAKQSLIDYHARFNDYVKQEQAIGLNANEGLLGELRATIHQTEDALDTVEKQINSIITKSIAATKNQAILIFAVIILAIIAFSIILSRSILAPLTRLSDTMSDINHNKDLSKRAHIIGSDEIANVGKNFDEMLATFQDLIQDVNHAVDTLSSAAEELSLNASETRQGIANQLHETDMVATAVTEMGSTIDDIARNTEAAAHRAGDTNNNAIKGRQSVGQTIEKINNLANSLTLSSKAVEELEQESQTIGQVLEVIRGIAEQTNLLALNAAIEAARAGEQGRGFAVVADEVRSLAQRTQNSTQEISNIISSLQGKTSSIVDLIKNCHGQGQESTEQAELAGELLEQITRDVTNISDTSTQIAAAIEEQSTVAAEVNRNIVNIRDIAETSNQAASHTSQASEEILNQANVLTQSVRRFKL</sequence>
<dbReference type="InterPro" id="IPR003660">
    <property type="entry name" value="HAMP_dom"/>
</dbReference>
<evidence type="ECO:0000313" key="11">
    <source>
        <dbReference type="EMBL" id="MCE2596018.1"/>
    </source>
</evidence>
<dbReference type="EMBL" id="JAIMJA010000015">
    <property type="protein sequence ID" value="MCE2596018.1"/>
    <property type="molecule type" value="Genomic_DNA"/>
</dbReference>
<comment type="caution">
    <text evidence="11">The sequence shown here is derived from an EMBL/GenBank/DDBJ whole genome shotgun (WGS) entry which is preliminary data.</text>
</comment>
<evidence type="ECO:0000256" key="6">
    <source>
        <dbReference type="ARBA" id="ARBA00029447"/>
    </source>
</evidence>
<feature type="domain" description="Methyl-accepting transducer" evidence="9">
    <location>
        <begin position="339"/>
        <end position="575"/>
    </location>
</feature>
<keyword evidence="4 8" id="KW-0472">Membrane</keyword>
<evidence type="ECO:0000256" key="7">
    <source>
        <dbReference type="PROSITE-ProRule" id="PRU00284"/>
    </source>
</evidence>
<dbReference type="CDD" id="cd11386">
    <property type="entry name" value="MCP_signal"/>
    <property type="match status" value="1"/>
</dbReference>
<dbReference type="SMART" id="SM00304">
    <property type="entry name" value="HAMP"/>
    <property type="match status" value="1"/>
</dbReference>
<evidence type="ECO:0000313" key="12">
    <source>
        <dbReference type="Proteomes" id="UP001201273"/>
    </source>
</evidence>
<dbReference type="InterPro" id="IPR004089">
    <property type="entry name" value="MCPsignal_dom"/>
</dbReference>
<dbReference type="Pfam" id="PF00672">
    <property type="entry name" value="HAMP"/>
    <property type="match status" value="1"/>
</dbReference>
<evidence type="ECO:0000256" key="5">
    <source>
        <dbReference type="ARBA" id="ARBA00023224"/>
    </source>
</evidence>
<dbReference type="InterPro" id="IPR032255">
    <property type="entry name" value="HBM"/>
</dbReference>
<dbReference type="Pfam" id="PF00015">
    <property type="entry name" value="MCPsignal"/>
    <property type="match status" value="1"/>
</dbReference>